<dbReference type="AlphaFoldDB" id="A0A563D9H0"/>
<name>A0A563D9H0_9FLAO</name>
<organism evidence="1 2">
    <name type="scientific">Apibacter muscae</name>
    <dbReference type="NCBI Taxonomy" id="2509004"/>
    <lineage>
        <taxon>Bacteria</taxon>
        <taxon>Pseudomonadati</taxon>
        <taxon>Bacteroidota</taxon>
        <taxon>Flavobacteriia</taxon>
        <taxon>Flavobacteriales</taxon>
        <taxon>Weeksellaceae</taxon>
        <taxon>Apibacter</taxon>
    </lineage>
</organism>
<accession>A0A563D9H0</accession>
<comment type="caution">
    <text evidence="1">The sequence shown here is derived from an EMBL/GenBank/DDBJ whole genome shotgun (WGS) entry which is preliminary data.</text>
</comment>
<protein>
    <recommendedName>
        <fullName evidence="3">Lipoprotein</fullName>
    </recommendedName>
</protein>
<dbReference type="PROSITE" id="PS51257">
    <property type="entry name" value="PROKAR_LIPOPROTEIN"/>
    <property type="match status" value="1"/>
</dbReference>
<dbReference type="RefSeq" id="WP_146263003.1">
    <property type="nucleotide sequence ID" value="NZ_SELG01000041.1"/>
</dbReference>
<evidence type="ECO:0000313" key="2">
    <source>
        <dbReference type="Proteomes" id="UP000319499"/>
    </source>
</evidence>
<evidence type="ECO:0000313" key="1">
    <source>
        <dbReference type="EMBL" id="TWP26583.1"/>
    </source>
</evidence>
<reference evidence="1 2" key="1">
    <citation type="submission" date="2019-02" db="EMBL/GenBank/DDBJ databases">
        <title>Apibacter muscae sp. nov.: a novel member of the house fly microbiota.</title>
        <authorList>
            <person name="Park R."/>
        </authorList>
    </citation>
    <scope>NUCLEOTIDE SEQUENCE [LARGE SCALE GENOMIC DNA]</scope>
    <source>
        <strain evidence="1 2">AL1</strain>
    </source>
</reference>
<dbReference type="Proteomes" id="UP000319499">
    <property type="component" value="Unassembled WGS sequence"/>
</dbReference>
<dbReference type="EMBL" id="SELH01000025">
    <property type="protein sequence ID" value="TWP26583.1"/>
    <property type="molecule type" value="Genomic_DNA"/>
</dbReference>
<sequence>MKKSLTVLSVISALVLTIVSCKNKEESKLIDTSVQNSNTTKGDSLTHFNSPATPLINVLEQPSTENLTGIYQSTDGAYHLVYNLEKGKTYNFNIREVNTQTQTLSASGKDENGEKKTVNETSKPLVQESIEPLSFTVSDFTDGVYTLQVKMGGRKLIMKADGKQQTILDTNGKQPTNPEQARLWKMYKAISELSFIIKMNVNGSILQVSGFESIYDKAKNAVKNDLKGKELTEFINDFKKGVNENVFKAQFENSLMKFPSEGIKVGGKWNNDPAMKGKGYNQLVSVDANTAVVKLFADIPSQSQSDKKDGVSLKASLTGSQSGKIILDIKSGWVSKGTLTTSVTESQTASKDGDYQKMTNKVVTNIYIN</sequence>
<dbReference type="OrthoDB" id="1143169at2"/>
<gene>
    <name evidence="1" type="ORF">ETU09_08455</name>
</gene>
<evidence type="ECO:0008006" key="3">
    <source>
        <dbReference type="Google" id="ProtNLM"/>
    </source>
</evidence>
<dbReference type="Pfam" id="PF19777">
    <property type="entry name" value="DUF6263"/>
    <property type="match status" value="1"/>
</dbReference>
<dbReference type="InterPro" id="IPR046230">
    <property type="entry name" value="DUF6263"/>
</dbReference>
<proteinExistence type="predicted"/>
<keyword evidence="2" id="KW-1185">Reference proteome</keyword>